<name>A0A0E9M3L8_9BACT</name>
<sequence length="357" mass="41449">MITFYKDRIDALNKELKALERKFFVFYFLRLVSFIGFVGFAIWMATTGAVWQGVASGLMLMGFLWIVKVDLRWVKHQRLLKSRLVVNQDELKFFEFDFSGFDGGEEFVKINPHLAGDFDIFGDNSLYQYMSRSVLHSGRTKLANYLSFQELSPDIIKERQEAIRELSEHPAYLESFQALGRLSKETGEEEGHLQLWLQSTIRTLVPGWLLWLYTCLVVAWIILVGFSVLPAGSLLILLVLATGIMFGKKKTVDTVHNNLGRSAQNFGVYEKLIQLVEDQPFQSPRLVQLQSQFLKDGKRASLSVRELYGLLEKFDYRYNMVVGFLFNLLFLFDLQMVRLLGKWKERHRLEIISWLEA</sequence>
<keyword evidence="1" id="KW-1133">Transmembrane helix</keyword>
<dbReference type="Proteomes" id="UP000032900">
    <property type="component" value="Unassembled WGS sequence"/>
</dbReference>
<dbReference type="InterPro" id="IPR036187">
    <property type="entry name" value="DNA_mismatch_repair_MutS_sf"/>
</dbReference>
<feature type="transmembrane region" description="Helical" evidence="1">
    <location>
        <begin position="24"/>
        <end position="43"/>
    </location>
</feature>
<dbReference type="STRING" id="1236989.JCM15548_14183"/>
<proteinExistence type="predicted"/>
<protein>
    <recommendedName>
        <fullName evidence="4">MutS-related protein, family 1</fullName>
    </recommendedName>
</protein>
<dbReference type="RefSeq" id="WP_062128119.1">
    <property type="nucleotide sequence ID" value="NZ_BAZW01000062.1"/>
</dbReference>
<keyword evidence="3" id="KW-1185">Reference proteome</keyword>
<feature type="transmembrane region" description="Helical" evidence="1">
    <location>
        <begin position="318"/>
        <end position="340"/>
    </location>
</feature>
<keyword evidence="1" id="KW-0472">Membrane</keyword>
<comment type="caution">
    <text evidence="2">The sequence shown here is derived from an EMBL/GenBank/DDBJ whole genome shotgun (WGS) entry which is preliminary data.</text>
</comment>
<feature type="transmembrane region" description="Helical" evidence="1">
    <location>
        <begin position="208"/>
        <end position="241"/>
    </location>
</feature>
<evidence type="ECO:0000313" key="2">
    <source>
        <dbReference type="EMBL" id="GAO31785.1"/>
    </source>
</evidence>
<dbReference type="SUPFAM" id="SSF48334">
    <property type="entry name" value="DNA repair protein MutS, domain III"/>
    <property type="match status" value="1"/>
</dbReference>
<keyword evidence="1" id="KW-0812">Transmembrane</keyword>
<organism evidence="2 3">
    <name type="scientific">Geofilum rubicundum JCM 15548</name>
    <dbReference type="NCBI Taxonomy" id="1236989"/>
    <lineage>
        <taxon>Bacteria</taxon>
        <taxon>Pseudomonadati</taxon>
        <taxon>Bacteroidota</taxon>
        <taxon>Bacteroidia</taxon>
        <taxon>Marinilabiliales</taxon>
        <taxon>Marinilabiliaceae</taxon>
        <taxon>Geofilum</taxon>
    </lineage>
</organism>
<evidence type="ECO:0000256" key="1">
    <source>
        <dbReference type="SAM" id="Phobius"/>
    </source>
</evidence>
<evidence type="ECO:0008006" key="4">
    <source>
        <dbReference type="Google" id="ProtNLM"/>
    </source>
</evidence>
<dbReference type="AlphaFoldDB" id="A0A0E9M3L8"/>
<reference evidence="2 3" key="1">
    <citation type="journal article" date="2015" name="Microbes Environ.">
        <title>Distribution and evolution of nitrogen fixation genes in the phylum bacteroidetes.</title>
        <authorList>
            <person name="Inoue J."/>
            <person name="Oshima K."/>
            <person name="Suda W."/>
            <person name="Sakamoto M."/>
            <person name="Iino T."/>
            <person name="Noda S."/>
            <person name="Hongoh Y."/>
            <person name="Hattori M."/>
            <person name="Ohkuma M."/>
        </authorList>
    </citation>
    <scope>NUCLEOTIDE SEQUENCE [LARGE SCALE GENOMIC DNA]</scope>
    <source>
        <strain evidence="2">JCM 15548</strain>
    </source>
</reference>
<feature type="transmembrane region" description="Helical" evidence="1">
    <location>
        <begin position="49"/>
        <end position="67"/>
    </location>
</feature>
<dbReference type="EMBL" id="BAZW01000062">
    <property type="protein sequence ID" value="GAO31785.1"/>
    <property type="molecule type" value="Genomic_DNA"/>
</dbReference>
<evidence type="ECO:0000313" key="3">
    <source>
        <dbReference type="Proteomes" id="UP000032900"/>
    </source>
</evidence>
<accession>A0A0E9M3L8</accession>
<gene>
    <name evidence="2" type="ORF">JCM15548_14183</name>
</gene>